<proteinExistence type="predicted"/>
<name>A0ABD3QZX0_9STRA</name>
<organism evidence="5 6">
    <name type="scientific">Cyclotella cryptica</name>
    <dbReference type="NCBI Taxonomy" id="29204"/>
    <lineage>
        <taxon>Eukaryota</taxon>
        <taxon>Sar</taxon>
        <taxon>Stramenopiles</taxon>
        <taxon>Ochrophyta</taxon>
        <taxon>Bacillariophyta</taxon>
        <taxon>Coscinodiscophyceae</taxon>
        <taxon>Thalassiosirophycidae</taxon>
        <taxon>Stephanodiscales</taxon>
        <taxon>Stephanodiscaceae</taxon>
        <taxon>Cyclotella</taxon>
    </lineage>
</organism>
<comment type="caution">
    <text evidence="5">The sequence shown here is derived from an EMBL/GenBank/DDBJ whole genome shotgun (WGS) entry which is preliminary data.</text>
</comment>
<keyword evidence="4" id="KW-0585">Phenylalanine catabolism</keyword>
<dbReference type="PANTHER" id="PTHR11959:SF1">
    <property type="entry name" value="4-HYDROXYPHENYLPYRUVATE DIOXYGENASE"/>
    <property type="match status" value="1"/>
</dbReference>
<reference evidence="5 6" key="1">
    <citation type="journal article" date="2020" name="G3 (Bethesda)">
        <title>Improved Reference Genome for Cyclotella cryptica CCMP332, a Model for Cell Wall Morphogenesis, Salinity Adaptation, and Lipid Production in Diatoms (Bacillariophyta).</title>
        <authorList>
            <person name="Roberts W.R."/>
            <person name="Downey K.M."/>
            <person name="Ruck E.C."/>
            <person name="Traller J.C."/>
            <person name="Alverson A.J."/>
        </authorList>
    </citation>
    <scope>NUCLEOTIDE SEQUENCE [LARGE SCALE GENOMIC DNA]</scope>
    <source>
        <strain evidence="5 6">CCMP332</strain>
    </source>
</reference>
<accession>A0ABD3QZX0</accession>
<dbReference type="Proteomes" id="UP001516023">
    <property type="component" value="Unassembled WGS sequence"/>
</dbReference>
<dbReference type="InterPro" id="IPR005956">
    <property type="entry name" value="4OHPhenylPyrv_dOase"/>
</dbReference>
<dbReference type="InterPro" id="IPR029068">
    <property type="entry name" value="Glyas_Bleomycin-R_OHBP_Dase"/>
</dbReference>
<evidence type="ECO:0000313" key="6">
    <source>
        <dbReference type="Proteomes" id="UP001516023"/>
    </source>
</evidence>
<evidence type="ECO:0000313" key="5">
    <source>
        <dbReference type="EMBL" id="KAL3805798.1"/>
    </source>
</evidence>
<evidence type="ECO:0000256" key="1">
    <source>
        <dbReference type="ARBA" id="ARBA00005162"/>
    </source>
</evidence>
<dbReference type="AlphaFoldDB" id="A0ABD3QZX0"/>
<dbReference type="EMBL" id="JABMIG020000001">
    <property type="protein sequence ID" value="KAL3805798.1"/>
    <property type="molecule type" value="Genomic_DNA"/>
</dbReference>
<dbReference type="PANTHER" id="PTHR11959">
    <property type="entry name" value="4-HYDROXYPHENYLPYRUVATE DIOXYGENASE"/>
    <property type="match status" value="1"/>
</dbReference>
<dbReference type="SUPFAM" id="SSF54593">
    <property type="entry name" value="Glyoxalase/Bleomycin resistance protein/Dihydroxybiphenyl dioxygenase"/>
    <property type="match status" value="2"/>
</dbReference>
<keyword evidence="3" id="KW-0828">Tyrosine catabolism</keyword>
<protein>
    <recommendedName>
        <fullName evidence="2">4-hydroxyphenylpyruvate dioxygenase</fullName>
        <ecNumber evidence="2">1.13.11.27</ecNumber>
    </recommendedName>
</protein>
<dbReference type="EC" id="1.13.11.27" evidence="2"/>
<comment type="pathway">
    <text evidence="1">Amino-acid degradation; L-phenylalanine degradation; acetoacetate and fumarate from L-phenylalanine: step 3/6.</text>
</comment>
<dbReference type="Gene3D" id="3.10.180.10">
    <property type="entry name" value="2,3-Dihydroxybiphenyl 1,2-Dioxygenase, domain 1"/>
    <property type="match status" value="2"/>
</dbReference>
<dbReference type="GO" id="GO:0006572">
    <property type="term" value="P:L-tyrosine catabolic process"/>
    <property type="evidence" value="ECO:0007669"/>
    <property type="project" value="UniProtKB-KW"/>
</dbReference>
<dbReference type="GO" id="GO:0003868">
    <property type="term" value="F:4-hydroxyphenylpyruvate dioxygenase activity"/>
    <property type="evidence" value="ECO:0007669"/>
    <property type="project" value="UniProtKB-EC"/>
</dbReference>
<evidence type="ECO:0000256" key="4">
    <source>
        <dbReference type="ARBA" id="ARBA00023232"/>
    </source>
</evidence>
<gene>
    <name evidence="5" type="ORF">HJC23_007759</name>
</gene>
<evidence type="ECO:0000256" key="2">
    <source>
        <dbReference type="ARBA" id="ARBA00013222"/>
    </source>
</evidence>
<evidence type="ECO:0000256" key="3">
    <source>
        <dbReference type="ARBA" id="ARBA00022878"/>
    </source>
</evidence>
<keyword evidence="6" id="KW-1185">Reference proteome</keyword>
<sequence>MVFSDDQPIDEPHEVDISIPQGFDIQFSHVHLYVDRVDDLHEYKQFEDSINKFHHDYDATASSSNQHGTSMRQDHPMNVVKGQEIWTSIQNSIANSPHVSSECYSSHGRDVVKQLIAGFGYRVTGCYPAADATSSSKTVLVTSNDPMGIQIVVSSRDNEVGDDVHDEKYLHFDAANMDTFFRAHANRQGIAVLAFEVGPGCLQEIHQRYSQLHPQLLVDQYKDGVQTYENEVSVLEVFAYYTGDKGVSSPDEGTILRFLEGNDLDAEERCKLPGMVSVPAKFHHSSHPAYFDHWVSNVFSRTGFLETLEDTLYFTPKVDFNAGVVAAGEAQIESTVTGNVSSMSTSEKDSALKDQSQIYLPINNALTKVGHVHGFLQEIGQGVQHIASRVGDIVSFVQQANDRRKIFGEGFTFLSIPRSYYGVLTKDLLMKGIHHNDEAMDGNLISLQCATAVFEILVSEGVLLNDMSLDLDASMEKVKMFLDANIPSSHSEEYHQNESVILDTIMHSRYVNLYYLLRDHLTEESYVAIVRNQILVDVQGEDLLFQIFTSNILQRNCGEEAPFFEFIQRVCSECMGPDGCPKQVKPGCGGFGIRNFLTLFLSIEVTKAMLEASTAQDRGDDAQHDFFQRKVNIFTDQLNESNPILTEISDAMTREGTARERLELLMVEGKKEDAKRWKSIMEEEGHAKAAANEKLMECNLKYQKLMKNLRLESSGNTELR</sequence>
<dbReference type="GO" id="GO:0006559">
    <property type="term" value="P:L-phenylalanine catabolic process"/>
    <property type="evidence" value="ECO:0007669"/>
    <property type="project" value="UniProtKB-KW"/>
</dbReference>